<feature type="compositionally biased region" description="Basic residues" evidence="4">
    <location>
        <begin position="222"/>
        <end position="233"/>
    </location>
</feature>
<sequence>MNAFAFDKLSLVAQYDDMCRLVNKLIKDSADEEDACIAMLEGLQKRWNNREISHEKEKDKLMGEIVSLQKEIKKLSRQLTESRSALVREAEDKKAVAREKKALLDQIRQVRQLVEKESYGDTDAHRKRVIKCLDVDRLSPIQSDDSDDCVSGLDYDRTEEDILDTDHHHRSPRKSSAFDDALESLQPNEQPTLLLNRYNMGMDKNQDGHNHLLDNLRDQPRRSTRLASNRRSRHESSEQSNAPTSASSSNHLNKFADSNPETDSNSLETDDQDIEYVRQQLQKYEADKREKLASSNSTPNIKDMKKSATLSAKSTASLMKTVSNVGTPVANALKPHSFVTKKTLMPNDSCVSCGTKVKFYTLSFKCQVCNITCHPECKDNAPLPCVKITAPNTRSKQRKILISDYVSNDAVPKVPAIIVHCCNEIEKDENIDTPALYQAIASTKDIEELQQKILKSKSGMPNLSKVEVHLLTGVVKRFLQSLDESLITTTLWNYFAEAIKLSSDLDAKTHMSYYIENDLPTANRDTLSFLMQHLHLVASHSDKNLMDTKKLAKVFAPTIVGNSTRNPEQSKVPHESKIQVQIMETLFGIDEKFWAGFVQKVPPTPRSASFGSRLLTATPKGKESRSKDSRFGATLQTPRLKPLFMP</sequence>
<dbReference type="CDD" id="cd20821">
    <property type="entry name" value="C1_MgcRacGAP"/>
    <property type="match status" value="1"/>
</dbReference>
<dbReference type="InterPro" id="IPR000198">
    <property type="entry name" value="RhoGAP_dom"/>
</dbReference>
<dbReference type="PROSITE" id="PS50238">
    <property type="entry name" value="RHOGAP"/>
    <property type="match status" value="1"/>
</dbReference>
<keyword evidence="2" id="KW-0862">Zinc</keyword>
<dbReference type="GO" id="GO:0005096">
    <property type="term" value="F:GTPase activator activity"/>
    <property type="evidence" value="ECO:0007669"/>
    <property type="project" value="TreeGrafter"/>
</dbReference>
<proteinExistence type="predicted"/>
<dbReference type="GO" id="GO:0032154">
    <property type="term" value="C:cleavage furrow"/>
    <property type="evidence" value="ECO:0007669"/>
    <property type="project" value="TreeGrafter"/>
</dbReference>
<dbReference type="EMBL" id="GGYP01001887">
    <property type="protein sequence ID" value="MDE46658.1"/>
    <property type="molecule type" value="Transcribed_RNA"/>
</dbReference>
<feature type="region of interest" description="Disordered" evidence="4">
    <location>
        <begin position="608"/>
        <end position="646"/>
    </location>
</feature>
<dbReference type="InterPro" id="IPR002219">
    <property type="entry name" value="PKC_DAG/PE"/>
</dbReference>
<dbReference type="GO" id="GO:0000281">
    <property type="term" value="P:mitotic cytokinesis"/>
    <property type="evidence" value="ECO:0007669"/>
    <property type="project" value="TreeGrafter"/>
</dbReference>
<dbReference type="GO" id="GO:0051256">
    <property type="term" value="P:mitotic spindle midzone assembly"/>
    <property type="evidence" value="ECO:0007669"/>
    <property type="project" value="TreeGrafter"/>
</dbReference>
<dbReference type="PROSITE" id="PS50081">
    <property type="entry name" value="ZF_DAG_PE_2"/>
    <property type="match status" value="1"/>
</dbReference>
<dbReference type="GO" id="GO:0097149">
    <property type="term" value="C:centralspindlin complex"/>
    <property type="evidence" value="ECO:0007669"/>
    <property type="project" value="TreeGrafter"/>
</dbReference>
<keyword evidence="1" id="KW-0479">Metal-binding</keyword>
<dbReference type="PROSITE" id="PS00479">
    <property type="entry name" value="ZF_DAG_PE_1"/>
    <property type="match status" value="1"/>
</dbReference>
<evidence type="ECO:0000256" key="1">
    <source>
        <dbReference type="ARBA" id="ARBA00022723"/>
    </source>
</evidence>
<protein>
    <submittedName>
        <fullName evidence="7">Rac GTPase-activating protein 1</fullName>
    </submittedName>
</protein>
<dbReference type="Gene3D" id="1.10.555.10">
    <property type="entry name" value="Rho GTPase activation protein"/>
    <property type="match status" value="1"/>
</dbReference>
<evidence type="ECO:0000256" key="3">
    <source>
        <dbReference type="SAM" id="Coils"/>
    </source>
</evidence>
<dbReference type="PANTHER" id="PTHR46199">
    <property type="entry name" value="RAC GTPASE-ACTIVATING PROTEIN 1"/>
    <property type="match status" value="1"/>
</dbReference>
<dbReference type="SUPFAM" id="SSF57889">
    <property type="entry name" value="Cysteine-rich domain"/>
    <property type="match status" value="1"/>
</dbReference>
<evidence type="ECO:0000259" key="5">
    <source>
        <dbReference type="PROSITE" id="PS50081"/>
    </source>
</evidence>
<dbReference type="SMART" id="SM00109">
    <property type="entry name" value="C1"/>
    <property type="match status" value="1"/>
</dbReference>
<dbReference type="Pfam" id="PF00620">
    <property type="entry name" value="RhoGAP"/>
    <property type="match status" value="1"/>
</dbReference>
<evidence type="ECO:0000256" key="2">
    <source>
        <dbReference type="ARBA" id="ARBA00022833"/>
    </source>
</evidence>
<feature type="compositionally biased region" description="Polar residues" evidence="4">
    <location>
        <begin position="238"/>
        <end position="252"/>
    </location>
</feature>
<dbReference type="InterPro" id="IPR008936">
    <property type="entry name" value="Rho_GTPase_activation_prot"/>
</dbReference>
<dbReference type="GO" id="GO:0007266">
    <property type="term" value="P:Rho protein signal transduction"/>
    <property type="evidence" value="ECO:0007669"/>
    <property type="project" value="TreeGrafter"/>
</dbReference>
<feature type="region of interest" description="Disordered" evidence="4">
    <location>
        <begin position="161"/>
        <end position="272"/>
    </location>
</feature>
<dbReference type="GO" id="GO:0046872">
    <property type="term" value="F:metal ion binding"/>
    <property type="evidence" value="ECO:0007669"/>
    <property type="project" value="UniProtKB-KW"/>
</dbReference>
<evidence type="ECO:0000313" key="7">
    <source>
        <dbReference type="EMBL" id="MDE46658.1"/>
    </source>
</evidence>
<organism evidence="7">
    <name type="scientific">Aceria tosichella</name>
    <name type="common">wheat curl mite</name>
    <dbReference type="NCBI Taxonomy" id="561515"/>
    <lineage>
        <taxon>Eukaryota</taxon>
        <taxon>Metazoa</taxon>
        <taxon>Ecdysozoa</taxon>
        <taxon>Arthropoda</taxon>
        <taxon>Chelicerata</taxon>
        <taxon>Arachnida</taxon>
        <taxon>Acari</taxon>
        <taxon>Acariformes</taxon>
        <taxon>Trombidiformes</taxon>
        <taxon>Prostigmata</taxon>
        <taxon>Eupodina</taxon>
        <taxon>Eriophyoidea</taxon>
        <taxon>Eriophyidae</taxon>
        <taxon>Eriophyinae</taxon>
        <taxon>Aceriini</taxon>
        <taxon>Aceria</taxon>
    </lineage>
</organism>
<evidence type="ECO:0000259" key="6">
    <source>
        <dbReference type="PROSITE" id="PS50238"/>
    </source>
</evidence>
<evidence type="ECO:0000256" key="4">
    <source>
        <dbReference type="SAM" id="MobiDB-lite"/>
    </source>
</evidence>
<dbReference type="SMART" id="SM00324">
    <property type="entry name" value="RhoGAP"/>
    <property type="match status" value="1"/>
</dbReference>
<name>A0A6G1S8E1_9ACAR</name>
<dbReference type="GO" id="GO:0051233">
    <property type="term" value="C:spindle midzone"/>
    <property type="evidence" value="ECO:0007669"/>
    <property type="project" value="TreeGrafter"/>
</dbReference>
<feature type="region of interest" description="Disordered" evidence="4">
    <location>
        <begin position="285"/>
        <end position="307"/>
    </location>
</feature>
<keyword evidence="3" id="KW-0175">Coiled coil</keyword>
<feature type="compositionally biased region" description="Basic and acidic residues" evidence="4">
    <location>
        <begin position="620"/>
        <end position="630"/>
    </location>
</feature>
<dbReference type="PANTHER" id="PTHR46199:SF3">
    <property type="entry name" value="RAC GTPASE-ACTIVATING PROTEIN 1"/>
    <property type="match status" value="1"/>
</dbReference>
<reference evidence="7" key="1">
    <citation type="submission" date="2018-10" db="EMBL/GenBank/DDBJ databases">
        <title>Transcriptome assembly of Aceria tosichella (Wheat curl mite) Type 2.</title>
        <authorList>
            <person name="Scully E.D."/>
            <person name="Geib S.M."/>
            <person name="Palmer N.A."/>
            <person name="Gupta A.K."/>
            <person name="Sarath G."/>
            <person name="Tatineni S."/>
        </authorList>
    </citation>
    <scope>NUCLEOTIDE SEQUENCE</scope>
    <source>
        <strain evidence="7">LincolnNE</strain>
    </source>
</reference>
<dbReference type="AlphaFoldDB" id="A0A6G1S8E1"/>
<dbReference type="Gene3D" id="3.30.60.20">
    <property type="match status" value="1"/>
</dbReference>
<accession>A0A6G1S8E1</accession>
<dbReference type="InterPro" id="IPR046349">
    <property type="entry name" value="C1-like_sf"/>
</dbReference>
<gene>
    <name evidence="7" type="primary">RACGAP1</name>
    <name evidence="7" type="ORF">g.8605</name>
</gene>
<dbReference type="GO" id="GO:0030496">
    <property type="term" value="C:midbody"/>
    <property type="evidence" value="ECO:0007669"/>
    <property type="project" value="TreeGrafter"/>
</dbReference>
<dbReference type="SUPFAM" id="SSF48350">
    <property type="entry name" value="GTPase activation domain, GAP"/>
    <property type="match status" value="1"/>
</dbReference>
<feature type="compositionally biased region" description="Basic and acidic residues" evidence="4">
    <location>
        <begin position="204"/>
        <end position="221"/>
    </location>
</feature>
<feature type="domain" description="Phorbol-ester/DAG-type" evidence="5">
    <location>
        <begin position="335"/>
        <end position="385"/>
    </location>
</feature>
<feature type="domain" description="Rho-GAP" evidence="6">
    <location>
        <begin position="400"/>
        <end position="594"/>
    </location>
</feature>
<feature type="coiled-coil region" evidence="3">
    <location>
        <begin position="58"/>
        <end position="113"/>
    </location>
</feature>
<dbReference type="GO" id="GO:0005634">
    <property type="term" value="C:nucleus"/>
    <property type="evidence" value="ECO:0007669"/>
    <property type="project" value="TreeGrafter"/>
</dbReference>